<keyword evidence="4" id="KW-0808">Transferase</keyword>
<dbReference type="Pfam" id="PF07714">
    <property type="entry name" value="PK_Tyr_Ser-Thr"/>
    <property type="match status" value="1"/>
</dbReference>
<keyword evidence="8 13" id="KW-0067">ATP-binding</keyword>
<dbReference type="InterPro" id="IPR017441">
    <property type="entry name" value="Protein_kinase_ATP_BS"/>
</dbReference>
<evidence type="ECO:0000256" key="6">
    <source>
        <dbReference type="ARBA" id="ARBA00022741"/>
    </source>
</evidence>
<evidence type="ECO:0000256" key="2">
    <source>
        <dbReference type="ARBA" id="ARBA00012513"/>
    </source>
</evidence>
<dbReference type="SUPFAM" id="SSF56112">
    <property type="entry name" value="Protein kinase-like (PK-like)"/>
    <property type="match status" value="1"/>
</dbReference>
<evidence type="ECO:0000256" key="14">
    <source>
        <dbReference type="RuleBase" id="RU000304"/>
    </source>
</evidence>
<dbReference type="InterPro" id="IPR000719">
    <property type="entry name" value="Prot_kinase_dom"/>
</dbReference>
<dbReference type="Proteomes" id="UP000017836">
    <property type="component" value="Unassembled WGS sequence"/>
</dbReference>
<dbReference type="InterPro" id="IPR008271">
    <property type="entry name" value="Ser/Thr_kinase_AS"/>
</dbReference>
<evidence type="ECO:0000259" key="16">
    <source>
        <dbReference type="PROSITE" id="PS50011"/>
    </source>
</evidence>
<name>U5D685_AMBTC</name>
<evidence type="ECO:0000313" key="17">
    <source>
        <dbReference type="EMBL" id="ERN16937.1"/>
    </source>
</evidence>
<evidence type="ECO:0000313" key="18">
    <source>
        <dbReference type="Proteomes" id="UP000017836"/>
    </source>
</evidence>
<dbReference type="AlphaFoldDB" id="U5D685"/>
<evidence type="ECO:0000256" key="3">
    <source>
        <dbReference type="ARBA" id="ARBA00022527"/>
    </source>
</evidence>
<organism evidence="17 18">
    <name type="scientific">Amborella trichopoda</name>
    <dbReference type="NCBI Taxonomy" id="13333"/>
    <lineage>
        <taxon>Eukaryota</taxon>
        <taxon>Viridiplantae</taxon>
        <taxon>Streptophyta</taxon>
        <taxon>Embryophyta</taxon>
        <taxon>Tracheophyta</taxon>
        <taxon>Spermatophyta</taxon>
        <taxon>Magnoliopsida</taxon>
        <taxon>Amborellales</taxon>
        <taxon>Amborellaceae</taxon>
        <taxon>Amborella</taxon>
    </lineage>
</organism>
<evidence type="ECO:0000256" key="12">
    <source>
        <dbReference type="ARBA" id="ARBA00048679"/>
    </source>
</evidence>
<keyword evidence="18" id="KW-1185">Reference proteome</keyword>
<gene>
    <name evidence="17" type="ORF">AMTR_s00057p00187090</name>
</gene>
<keyword evidence="7" id="KW-0418">Kinase</keyword>
<dbReference type="EMBL" id="KI392405">
    <property type="protein sequence ID" value="ERN16937.1"/>
    <property type="molecule type" value="Genomic_DNA"/>
</dbReference>
<reference evidence="18" key="1">
    <citation type="journal article" date="2013" name="Science">
        <title>The Amborella genome and the evolution of flowering plants.</title>
        <authorList>
            <consortium name="Amborella Genome Project"/>
        </authorList>
    </citation>
    <scope>NUCLEOTIDE SEQUENCE [LARGE SCALE GENOMIC DNA]</scope>
</reference>
<dbReference type="STRING" id="13333.U5D685"/>
<evidence type="ECO:0000256" key="7">
    <source>
        <dbReference type="ARBA" id="ARBA00022777"/>
    </source>
</evidence>
<dbReference type="Gene3D" id="1.10.510.10">
    <property type="entry name" value="Transferase(Phosphotransferase) domain 1"/>
    <property type="match status" value="1"/>
</dbReference>
<evidence type="ECO:0000256" key="10">
    <source>
        <dbReference type="ARBA" id="ARBA00023136"/>
    </source>
</evidence>
<feature type="binding site" evidence="13">
    <location>
        <position position="101"/>
    </location>
    <ligand>
        <name>ATP</name>
        <dbReference type="ChEBI" id="CHEBI:30616"/>
    </ligand>
</feature>
<evidence type="ECO:0000256" key="8">
    <source>
        <dbReference type="ARBA" id="ARBA00022840"/>
    </source>
</evidence>
<evidence type="ECO:0000256" key="5">
    <source>
        <dbReference type="ARBA" id="ARBA00022692"/>
    </source>
</evidence>
<dbReference type="eggNOG" id="KOG1187">
    <property type="taxonomic scope" value="Eukaryota"/>
</dbReference>
<comment type="catalytic activity">
    <reaction evidence="12">
        <text>L-seryl-[protein] + ATP = O-phospho-L-seryl-[protein] + ADP + H(+)</text>
        <dbReference type="Rhea" id="RHEA:17989"/>
        <dbReference type="Rhea" id="RHEA-COMP:9863"/>
        <dbReference type="Rhea" id="RHEA-COMP:11604"/>
        <dbReference type="ChEBI" id="CHEBI:15378"/>
        <dbReference type="ChEBI" id="CHEBI:29999"/>
        <dbReference type="ChEBI" id="CHEBI:30616"/>
        <dbReference type="ChEBI" id="CHEBI:83421"/>
        <dbReference type="ChEBI" id="CHEBI:456216"/>
        <dbReference type="EC" id="2.7.11.1"/>
    </reaction>
</comment>
<evidence type="ECO:0000256" key="15">
    <source>
        <dbReference type="SAM" id="Phobius"/>
    </source>
</evidence>
<comment type="similarity">
    <text evidence="14">Belongs to the protein kinase superfamily.</text>
</comment>
<dbReference type="PROSITE" id="PS51257">
    <property type="entry name" value="PROKAR_LIPOPROTEIN"/>
    <property type="match status" value="1"/>
</dbReference>
<comment type="subcellular location">
    <subcellularLocation>
        <location evidence="1">Cell membrane</location>
        <topology evidence="1">Single-pass membrane protein</topology>
    </subcellularLocation>
</comment>
<accession>U5D685</accession>
<dbReference type="InterPro" id="IPR047117">
    <property type="entry name" value="PERK1-13-like"/>
</dbReference>
<evidence type="ECO:0000256" key="11">
    <source>
        <dbReference type="ARBA" id="ARBA00047899"/>
    </source>
</evidence>
<evidence type="ECO:0000256" key="13">
    <source>
        <dbReference type="PROSITE-ProRule" id="PRU10141"/>
    </source>
</evidence>
<dbReference type="Gramene" id="ERN16937">
    <property type="protein sequence ID" value="ERN16937"/>
    <property type="gene ID" value="AMTR_s00057p00187090"/>
</dbReference>
<dbReference type="PANTHER" id="PTHR47982:SF54">
    <property type="entry name" value="PROTEIN KINASE SUPERFAMILY PROTEIN"/>
    <property type="match status" value="1"/>
</dbReference>
<dbReference type="GO" id="GO:0004674">
    <property type="term" value="F:protein serine/threonine kinase activity"/>
    <property type="evidence" value="ECO:0007669"/>
    <property type="project" value="UniProtKB-KW"/>
</dbReference>
<dbReference type="EC" id="2.7.11.1" evidence="2"/>
<sequence length="373" mass="41122">MSKSLAAIIGGAAGFVAFVLIVLGCFWFFFLHRKSSANRNSETGSSDPSAQEWNKGTMRQFTLEELGQATKHFSESNLIGEGRFGLVFKGLLRDGTVVAIKRRSSAARPEFVEEVHYLSEIRHRNLVSLLGYCQEYDQQMLVYEYLPNGSVSSHLYDTGLDPTTKLEFKYRLFIALGAAKGLSHLHGMAPPLVHKDFKTSNVLVDENFIAKVADVGLSRLLERIDEASSSRVTRGDVFLDPEVGDAGSFSESSDVYSFGVFLLELVTGRQAGSLKLSESVRSLYEWVESCVESNEYGSIVDPRLGPGYTKEGMGNLFRLILRCLSLNGGRRPAMEQVSTELDRILEEEMTLTTVMGEGTATVTLGSQLFTSST</sequence>
<evidence type="ECO:0000256" key="9">
    <source>
        <dbReference type="ARBA" id="ARBA00022989"/>
    </source>
</evidence>
<dbReference type="PROSITE" id="PS50011">
    <property type="entry name" value="PROTEIN_KINASE_DOM"/>
    <property type="match status" value="1"/>
</dbReference>
<dbReference type="OMA" id="GQEEAMH"/>
<dbReference type="GO" id="GO:0005524">
    <property type="term" value="F:ATP binding"/>
    <property type="evidence" value="ECO:0007669"/>
    <property type="project" value="UniProtKB-UniRule"/>
</dbReference>
<feature type="domain" description="Protein kinase" evidence="16">
    <location>
        <begin position="73"/>
        <end position="345"/>
    </location>
</feature>
<dbReference type="HOGENOM" id="CLU_000288_21_4_1"/>
<dbReference type="InterPro" id="IPR011009">
    <property type="entry name" value="Kinase-like_dom_sf"/>
</dbReference>
<keyword evidence="6 13" id="KW-0547">Nucleotide-binding</keyword>
<feature type="transmembrane region" description="Helical" evidence="15">
    <location>
        <begin position="6"/>
        <end position="31"/>
    </location>
</feature>
<keyword evidence="3 14" id="KW-0723">Serine/threonine-protein kinase</keyword>
<keyword evidence="9 15" id="KW-1133">Transmembrane helix</keyword>
<dbReference type="PROSITE" id="PS00107">
    <property type="entry name" value="PROTEIN_KINASE_ATP"/>
    <property type="match status" value="1"/>
</dbReference>
<dbReference type="InterPro" id="IPR001245">
    <property type="entry name" value="Ser-Thr/Tyr_kinase_cat_dom"/>
</dbReference>
<dbReference type="OrthoDB" id="4062651at2759"/>
<dbReference type="FunFam" id="1.10.510.10:FF:000430">
    <property type="entry name" value="Protein kinase superfamily protein"/>
    <property type="match status" value="1"/>
</dbReference>
<protein>
    <recommendedName>
        <fullName evidence="2">non-specific serine/threonine protein kinase</fullName>
        <ecNumber evidence="2">2.7.11.1</ecNumber>
    </recommendedName>
</protein>
<dbReference type="Gene3D" id="3.30.200.20">
    <property type="entry name" value="Phosphorylase Kinase, domain 1"/>
    <property type="match status" value="1"/>
</dbReference>
<dbReference type="PROSITE" id="PS00108">
    <property type="entry name" value="PROTEIN_KINASE_ST"/>
    <property type="match status" value="1"/>
</dbReference>
<dbReference type="FunFam" id="3.30.200.20:FF:000415">
    <property type="entry name" value="receptor-like serine/threonine-protein kinase NCRK"/>
    <property type="match status" value="1"/>
</dbReference>
<proteinExistence type="inferred from homology"/>
<keyword evidence="10 15" id="KW-0472">Membrane</keyword>
<keyword evidence="5 15" id="KW-0812">Transmembrane</keyword>
<dbReference type="PANTHER" id="PTHR47982">
    <property type="entry name" value="PROLINE-RICH RECEPTOR-LIKE PROTEIN KINASE PERK4"/>
    <property type="match status" value="1"/>
</dbReference>
<dbReference type="GO" id="GO:0005886">
    <property type="term" value="C:plasma membrane"/>
    <property type="evidence" value="ECO:0000318"/>
    <property type="project" value="GO_Central"/>
</dbReference>
<evidence type="ECO:0000256" key="4">
    <source>
        <dbReference type="ARBA" id="ARBA00022679"/>
    </source>
</evidence>
<evidence type="ECO:0000256" key="1">
    <source>
        <dbReference type="ARBA" id="ARBA00004162"/>
    </source>
</evidence>
<comment type="catalytic activity">
    <reaction evidence="11">
        <text>L-threonyl-[protein] + ATP = O-phospho-L-threonyl-[protein] + ADP + H(+)</text>
        <dbReference type="Rhea" id="RHEA:46608"/>
        <dbReference type="Rhea" id="RHEA-COMP:11060"/>
        <dbReference type="Rhea" id="RHEA-COMP:11605"/>
        <dbReference type="ChEBI" id="CHEBI:15378"/>
        <dbReference type="ChEBI" id="CHEBI:30013"/>
        <dbReference type="ChEBI" id="CHEBI:30616"/>
        <dbReference type="ChEBI" id="CHEBI:61977"/>
        <dbReference type="ChEBI" id="CHEBI:456216"/>
        <dbReference type="EC" id="2.7.11.1"/>
    </reaction>
</comment>